<keyword evidence="3" id="KW-1185">Reference proteome</keyword>
<evidence type="ECO:0000313" key="2">
    <source>
        <dbReference type="EMBL" id="MBY6138861.1"/>
    </source>
</evidence>
<evidence type="ECO:0000256" key="1">
    <source>
        <dbReference type="SAM" id="MobiDB-lite"/>
    </source>
</evidence>
<reference evidence="2 3" key="1">
    <citation type="submission" date="2021-06" db="EMBL/GenBank/DDBJ databases">
        <title>50 bacteria genomes isolated from Dapeng, Shenzhen, China.</title>
        <authorList>
            <person name="Zheng W."/>
            <person name="Yu S."/>
            <person name="Huang Y."/>
        </authorList>
    </citation>
    <scope>NUCLEOTIDE SEQUENCE [LARGE SCALE GENOMIC DNA]</scope>
    <source>
        <strain evidence="2 3">DP1N14-2</strain>
    </source>
</reference>
<comment type="caution">
    <text evidence="2">The sequence shown here is derived from an EMBL/GenBank/DDBJ whole genome shotgun (WGS) entry which is preliminary data.</text>
</comment>
<dbReference type="RefSeq" id="WP_222507611.1">
    <property type="nucleotide sequence ID" value="NZ_JAHVJA010000002.1"/>
</dbReference>
<feature type="region of interest" description="Disordered" evidence="1">
    <location>
        <begin position="37"/>
        <end position="71"/>
    </location>
</feature>
<gene>
    <name evidence="2" type="ORF">KUV26_05365</name>
</gene>
<organism evidence="2 3">
    <name type="scientific">Leisingera daeponensis</name>
    <dbReference type="NCBI Taxonomy" id="405746"/>
    <lineage>
        <taxon>Bacteria</taxon>
        <taxon>Pseudomonadati</taxon>
        <taxon>Pseudomonadota</taxon>
        <taxon>Alphaproteobacteria</taxon>
        <taxon>Rhodobacterales</taxon>
        <taxon>Roseobacteraceae</taxon>
        <taxon>Leisingera</taxon>
    </lineage>
</organism>
<dbReference type="EMBL" id="JAHVJA010000002">
    <property type="protein sequence ID" value="MBY6138861.1"/>
    <property type="molecule type" value="Genomic_DNA"/>
</dbReference>
<accession>A0ABS7NFL4</accession>
<evidence type="ECO:0000313" key="3">
    <source>
        <dbReference type="Proteomes" id="UP000766629"/>
    </source>
</evidence>
<name>A0ABS7NFL4_9RHOB</name>
<protein>
    <submittedName>
        <fullName evidence="2">Uncharacterized protein</fullName>
    </submittedName>
</protein>
<proteinExistence type="predicted"/>
<sequence>MGQIYQPGRWQEIEGVPSEASDSEILAAIRNVVRAETAVPAPQEDPAPARVSQWQPAPAGQPKQPPEAAAKAERALMLRLLDRLRG</sequence>
<dbReference type="Proteomes" id="UP000766629">
    <property type="component" value="Unassembled WGS sequence"/>
</dbReference>
<feature type="compositionally biased region" description="Low complexity" evidence="1">
    <location>
        <begin position="56"/>
        <end position="69"/>
    </location>
</feature>